<keyword evidence="11" id="KW-1185">Reference proteome</keyword>
<evidence type="ECO:0000313" key="11">
    <source>
        <dbReference type="Proteomes" id="UP000326912"/>
    </source>
</evidence>
<comment type="caution">
    <text evidence="10">The sequence shown here is derived from an EMBL/GenBank/DDBJ whole genome shotgun (WGS) entry which is preliminary data.</text>
</comment>
<dbReference type="InterPro" id="IPR011009">
    <property type="entry name" value="Kinase-like_dom_sf"/>
</dbReference>
<evidence type="ECO:0000256" key="2">
    <source>
        <dbReference type="ARBA" id="ARBA00022527"/>
    </source>
</evidence>
<name>A0A5J4KUM0_9CHLR</name>
<dbReference type="GO" id="GO:0005524">
    <property type="term" value="F:ATP binding"/>
    <property type="evidence" value="ECO:0007669"/>
    <property type="project" value="UniProtKB-KW"/>
</dbReference>
<comment type="catalytic activity">
    <reaction evidence="8">
        <text>L-seryl-[protein] + ATP = O-phospho-L-seryl-[protein] + ADP + H(+)</text>
        <dbReference type="Rhea" id="RHEA:17989"/>
        <dbReference type="Rhea" id="RHEA-COMP:9863"/>
        <dbReference type="Rhea" id="RHEA-COMP:11604"/>
        <dbReference type="ChEBI" id="CHEBI:15378"/>
        <dbReference type="ChEBI" id="CHEBI:29999"/>
        <dbReference type="ChEBI" id="CHEBI:30616"/>
        <dbReference type="ChEBI" id="CHEBI:83421"/>
        <dbReference type="ChEBI" id="CHEBI:456216"/>
        <dbReference type="EC" id="2.7.11.1"/>
    </reaction>
</comment>
<keyword evidence="3" id="KW-0808">Transferase</keyword>
<feature type="domain" description="RIO-type" evidence="9">
    <location>
        <begin position="33"/>
        <end position="128"/>
    </location>
</feature>
<keyword evidence="2" id="KW-0723">Serine/threonine-protein kinase</keyword>
<organism evidence="10 11">
    <name type="scientific">Dictyobacter vulcani</name>
    <dbReference type="NCBI Taxonomy" id="2607529"/>
    <lineage>
        <taxon>Bacteria</taxon>
        <taxon>Bacillati</taxon>
        <taxon>Chloroflexota</taxon>
        <taxon>Ktedonobacteria</taxon>
        <taxon>Ktedonobacterales</taxon>
        <taxon>Dictyobacteraceae</taxon>
        <taxon>Dictyobacter</taxon>
    </lineage>
</organism>
<dbReference type="InterPro" id="IPR018934">
    <property type="entry name" value="RIO_dom"/>
</dbReference>
<gene>
    <name evidence="10" type="ORF">KDW_30880</name>
</gene>
<dbReference type="EC" id="2.7.11.1" evidence="1"/>
<dbReference type="Pfam" id="PF01163">
    <property type="entry name" value="RIO1"/>
    <property type="match status" value="1"/>
</dbReference>
<dbReference type="EMBL" id="BKZW01000001">
    <property type="protein sequence ID" value="GER88926.1"/>
    <property type="molecule type" value="Genomic_DNA"/>
</dbReference>
<protein>
    <recommendedName>
        <fullName evidence="1">non-specific serine/threonine protein kinase</fullName>
        <ecNumber evidence="1">2.7.11.1</ecNumber>
    </recommendedName>
</protein>
<proteinExistence type="predicted"/>
<dbReference type="SUPFAM" id="SSF56112">
    <property type="entry name" value="Protein kinase-like (PK-like)"/>
    <property type="match status" value="1"/>
</dbReference>
<evidence type="ECO:0000256" key="8">
    <source>
        <dbReference type="ARBA" id="ARBA00048679"/>
    </source>
</evidence>
<keyword evidence="5" id="KW-0418">Kinase</keyword>
<evidence type="ECO:0000256" key="1">
    <source>
        <dbReference type="ARBA" id="ARBA00012513"/>
    </source>
</evidence>
<keyword evidence="6" id="KW-0067">ATP-binding</keyword>
<reference evidence="10 11" key="1">
    <citation type="submission" date="2019-10" db="EMBL/GenBank/DDBJ databases">
        <title>Dictyobacter vulcani sp. nov., within the class Ktedonobacteria, isolated from soil of volcanic Mt. Zao.</title>
        <authorList>
            <person name="Zheng Y."/>
            <person name="Wang C.M."/>
            <person name="Sakai Y."/>
            <person name="Abe K."/>
            <person name="Yokota A."/>
            <person name="Yabe S."/>
        </authorList>
    </citation>
    <scope>NUCLEOTIDE SEQUENCE [LARGE SCALE GENOMIC DNA]</scope>
    <source>
        <strain evidence="10 11">W12</strain>
    </source>
</reference>
<evidence type="ECO:0000313" key="10">
    <source>
        <dbReference type="EMBL" id="GER88926.1"/>
    </source>
</evidence>
<comment type="catalytic activity">
    <reaction evidence="7">
        <text>L-threonyl-[protein] + ATP = O-phospho-L-threonyl-[protein] + ADP + H(+)</text>
        <dbReference type="Rhea" id="RHEA:46608"/>
        <dbReference type="Rhea" id="RHEA-COMP:11060"/>
        <dbReference type="Rhea" id="RHEA-COMP:11605"/>
        <dbReference type="ChEBI" id="CHEBI:15378"/>
        <dbReference type="ChEBI" id="CHEBI:30013"/>
        <dbReference type="ChEBI" id="CHEBI:30616"/>
        <dbReference type="ChEBI" id="CHEBI:61977"/>
        <dbReference type="ChEBI" id="CHEBI:456216"/>
        <dbReference type="EC" id="2.7.11.1"/>
    </reaction>
</comment>
<evidence type="ECO:0000256" key="6">
    <source>
        <dbReference type="ARBA" id="ARBA00022840"/>
    </source>
</evidence>
<evidence type="ECO:0000259" key="9">
    <source>
        <dbReference type="Pfam" id="PF01163"/>
    </source>
</evidence>
<evidence type="ECO:0000256" key="5">
    <source>
        <dbReference type="ARBA" id="ARBA00022777"/>
    </source>
</evidence>
<dbReference type="Proteomes" id="UP000326912">
    <property type="component" value="Unassembled WGS sequence"/>
</dbReference>
<dbReference type="AlphaFoldDB" id="A0A5J4KUM0"/>
<evidence type="ECO:0000256" key="4">
    <source>
        <dbReference type="ARBA" id="ARBA00022741"/>
    </source>
</evidence>
<keyword evidence="4" id="KW-0547">Nucleotide-binding</keyword>
<evidence type="ECO:0000256" key="3">
    <source>
        <dbReference type="ARBA" id="ARBA00022679"/>
    </source>
</evidence>
<accession>A0A5J4KUM0</accession>
<sequence>MVLKVHNQISGAVTALKLGKVALEENYRALQPMLTAIKESGISTPQYLSYDARLNGILMEYIEGDSFAHYIEQLEQQQRTLPETLQMYALCLSKLIALHSTLELSHGDAHEENWLIDKYTPALIDFRHSPTIPYTSTIYRHRDIFAMLCSLYRLVYRKHFAKRQEVKHAIMHQSFDCFVALDEFPQISNGNRYDLLLQQFLFHSIYNPHNYTLQDIAHIVNEYLRGFSLT</sequence>
<dbReference type="Gene3D" id="1.10.510.10">
    <property type="entry name" value="Transferase(Phosphotransferase) domain 1"/>
    <property type="match status" value="1"/>
</dbReference>
<evidence type="ECO:0000256" key="7">
    <source>
        <dbReference type="ARBA" id="ARBA00047899"/>
    </source>
</evidence>
<dbReference type="GO" id="GO:0004674">
    <property type="term" value="F:protein serine/threonine kinase activity"/>
    <property type="evidence" value="ECO:0007669"/>
    <property type="project" value="UniProtKB-KW"/>
</dbReference>